<dbReference type="OMA" id="SEEDHCM"/>
<proteinExistence type="predicted"/>
<evidence type="ECO:0000256" key="1">
    <source>
        <dbReference type="SAM" id="MobiDB-lite"/>
    </source>
</evidence>
<dbReference type="GeneTree" id="ENSGT00990000214007"/>
<evidence type="ECO:0000313" key="3">
    <source>
        <dbReference type="Proteomes" id="UP000472277"/>
    </source>
</evidence>
<dbReference type="AlphaFoldDB" id="A0A673Z8N4"/>
<evidence type="ECO:0000313" key="2">
    <source>
        <dbReference type="Ensembl" id="ENSSTUP00000042561.1"/>
    </source>
</evidence>
<dbReference type="InterPro" id="IPR031670">
    <property type="entry name" value="DUF4712"/>
</dbReference>
<protein>
    <submittedName>
        <fullName evidence="2">Uncharacterized protein</fullName>
    </submittedName>
</protein>
<feature type="region of interest" description="Disordered" evidence="1">
    <location>
        <begin position="137"/>
        <end position="166"/>
    </location>
</feature>
<reference evidence="2" key="1">
    <citation type="submission" date="2025-08" db="UniProtKB">
        <authorList>
            <consortium name="Ensembl"/>
        </authorList>
    </citation>
    <scope>IDENTIFICATION</scope>
</reference>
<dbReference type="Proteomes" id="UP000472277">
    <property type="component" value="Chromosome 14"/>
</dbReference>
<accession>A0A673Z8N4</accession>
<sequence length="188" mass="21256">MGYQPLFYHNHLICTALVSPTSLKQCKQGQGLTDALDRAMEDITALEISTPSSLDKSSKDSLSHSQTKLQFEEPLVRYRLWIHKKQTDLITIGYTITILHCVPCKGTSAIQTLEDLVAKLEFENELHRVCGNQDVDKEFLSPEEHSSDSLVEDRSSSNGDVSSSEEDHCMLEIVLQMEREKDFQDKPV</sequence>
<dbReference type="Pfam" id="PF15830">
    <property type="entry name" value="DUF4712"/>
    <property type="match status" value="1"/>
</dbReference>
<keyword evidence="3" id="KW-1185">Reference proteome</keyword>
<organism evidence="2 3">
    <name type="scientific">Salmo trutta</name>
    <name type="common">Brown trout</name>
    <dbReference type="NCBI Taxonomy" id="8032"/>
    <lineage>
        <taxon>Eukaryota</taxon>
        <taxon>Metazoa</taxon>
        <taxon>Chordata</taxon>
        <taxon>Craniata</taxon>
        <taxon>Vertebrata</taxon>
        <taxon>Euteleostomi</taxon>
        <taxon>Actinopterygii</taxon>
        <taxon>Neopterygii</taxon>
        <taxon>Teleostei</taxon>
        <taxon>Protacanthopterygii</taxon>
        <taxon>Salmoniformes</taxon>
        <taxon>Salmonidae</taxon>
        <taxon>Salmoninae</taxon>
        <taxon>Salmo</taxon>
    </lineage>
</organism>
<dbReference type="InParanoid" id="A0A673Z8N4"/>
<reference evidence="2" key="2">
    <citation type="submission" date="2025-09" db="UniProtKB">
        <authorList>
            <consortium name="Ensembl"/>
        </authorList>
    </citation>
    <scope>IDENTIFICATION</scope>
</reference>
<dbReference type="Ensembl" id="ENSSTUT00000044452.1">
    <property type="protein sequence ID" value="ENSSTUP00000042561.1"/>
    <property type="gene ID" value="ENSSTUG00000018011.1"/>
</dbReference>
<feature type="compositionally biased region" description="Basic and acidic residues" evidence="1">
    <location>
        <begin position="137"/>
        <end position="155"/>
    </location>
</feature>
<name>A0A673Z8N4_SALTR</name>